<dbReference type="GO" id="GO:0015020">
    <property type="term" value="F:glucuronosyltransferase activity"/>
    <property type="evidence" value="ECO:0007669"/>
    <property type="project" value="UniProtKB-EC"/>
</dbReference>
<dbReference type="Pfam" id="PF00201">
    <property type="entry name" value="UDPGT"/>
    <property type="match status" value="1"/>
</dbReference>
<dbReference type="Gene3D" id="3.40.50.2000">
    <property type="entry name" value="Glycogen Phosphorylase B"/>
    <property type="match status" value="2"/>
</dbReference>
<comment type="catalytic activity">
    <reaction evidence="5">
        <text>glucuronate acceptor + UDP-alpha-D-glucuronate = acceptor beta-D-glucuronoside + UDP + H(+)</text>
        <dbReference type="Rhea" id="RHEA:21032"/>
        <dbReference type="ChEBI" id="CHEBI:15378"/>
        <dbReference type="ChEBI" id="CHEBI:58052"/>
        <dbReference type="ChEBI" id="CHEBI:58223"/>
        <dbReference type="ChEBI" id="CHEBI:132367"/>
        <dbReference type="ChEBI" id="CHEBI:132368"/>
        <dbReference type="EC" id="2.4.1.17"/>
    </reaction>
</comment>
<dbReference type="OrthoDB" id="5835829at2759"/>
<evidence type="ECO:0000256" key="4">
    <source>
        <dbReference type="RuleBase" id="RU003718"/>
    </source>
</evidence>
<dbReference type="InterPro" id="IPR050271">
    <property type="entry name" value="UDP-glycosyltransferase"/>
</dbReference>
<dbReference type="PANTHER" id="PTHR48043:SF145">
    <property type="entry name" value="FI06409P-RELATED"/>
    <property type="match status" value="1"/>
</dbReference>
<protein>
    <recommendedName>
        <fullName evidence="5">UDP-glucuronosyltransferase</fullName>
        <ecNumber evidence="5">2.4.1.17</ecNumber>
    </recommendedName>
</protein>
<gene>
    <name evidence="7" type="primary">LOC113204515</name>
</gene>
<keyword evidence="5" id="KW-0732">Signal</keyword>
<keyword evidence="3 4" id="KW-0808">Transferase</keyword>
<dbReference type="EC" id="2.4.1.17" evidence="5"/>
<keyword evidence="6" id="KW-1185">Reference proteome</keyword>
<keyword evidence="5" id="KW-0812">Transmembrane</keyword>
<accession>A0A6J1S399</accession>
<feature type="signal peptide" evidence="5">
    <location>
        <begin position="1"/>
        <end position="29"/>
    </location>
</feature>
<dbReference type="InterPro" id="IPR035595">
    <property type="entry name" value="UDP_glycos_trans_CS"/>
</dbReference>
<evidence type="ECO:0000256" key="3">
    <source>
        <dbReference type="ARBA" id="ARBA00022679"/>
    </source>
</evidence>
<evidence type="ECO:0000256" key="2">
    <source>
        <dbReference type="ARBA" id="ARBA00022676"/>
    </source>
</evidence>
<dbReference type="AlphaFoldDB" id="A0A6J1S399"/>
<dbReference type="Proteomes" id="UP000504606">
    <property type="component" value="Unplaced"/>
</dbReference>
<dbReference type="PANTHER" id="PTHR48043">
    <property type="entry name" value="EG:EG0003.4 PROTEIN-RELATED"/>
    <property type="match status" value="1"/>
</dbReference>
<name>A0A6J1S399_FRAOC</name>
<feature type="transmembrane region" description="Helical" evidence="5">
    <location>
        <begin position="490"/>
        <end position="510"/>
    </location>
</feature>
<dbReference type="PROSITE" id="PS00375">
    <property type="entry name" value="UDPGT"/>
    <property type="match status" value="1"/>
</dbReference>
<feature type="chain" id="PRO_5039748252" description="UDP-glucuronosyltransferase" evidence="5">
    <location>
        <begin position="30"/>
        <end position="530"/>
    </location>
</feature>
<dbReference type="GeneID" id="113204515"/>
<dbReference type="FunFam" id="3.40.50.2000:FF:000021">
    <property type="entry name" value="UDP-glucuronosyltransferase"/>
    <property type="match status" value="1"/>
</dbReference>
<proteinExistence type="inferred from homology"/>
<evidence type="ECO:0000313" key="6">
    <source>
        <dbReference type="Proteomes" id="UP000504606"/>
    </source>
</evidence>
<dbReference type="KEGG" id="foc:113204515"/>
<evidence type="ECO:0000313" key="7">
    <source>
        <dbReference type="RefSeq" id="XP_026275497.2"/>
    </source>
</evidence>
<reference evidence="7" key="1">
    <citation type="submission" date="2025-08" db="UniProtKB">
        <authorList>
            <consortium name="RefSeq"/>
        </authorList>
    </citation>
    <scope>IDENTIFICATION</scope>
    <source>
        <tissue evidence="7">Whole organism</tissue>
    </source>
</reference>
<dbReference type="RefSeq" id="XP_026275497.2">
    <property type="nucleotide sequence ID" value="XM_026419712.2"/>
</dbReference>
<dbReference type="GO" id="GO:0016020">
    <property type="term" value="C:membrane"/>
    <property type="evidence" value="ECO:0007669"/>
    <property type="project" value="UniProtKB-SubCell"/>
</dbReference>
<keyword evidence="5" id="KW-0472">Membrane</keyword>
<comment type="similarity">
    <text evidence="1 4">Belongs to the UDP-glycosyltransferase family.</text>
</comment>
<evidence type="ECO:0000256" key="1">
    <source>
        <dbReference type="ARBA" id="ARBA00009995"/>
    </source>
</evidence>
<comment type="subcellular location">
    <subcellularLocation>
        <location evidence="5">Membrane</location>
        <topology evidence="5">Single-pass membrane protein</topology>
    </subcellularLocation>
</comment>
<keyword evidence="5" id="KW-1133">Transmembrane helix</keyword>
<dbReference type="CDD" id="cd03784">
    <property type="entry name" value="GT1_Gtf-like"/>
    <property type="match status" value="1"/>
</dbReference>
<organism evidence="6 7">
    <name type="scientific">Frankliniella occidentalis</name>
    <name type="common">Western flower thrips</name>
    <name type="synonym">Euthrips occidentalis</name>
    <dbReference type="NCBI Taxonomy" id="133901"/>
    <lineage>
        <taxon>Eukaryota</taxon>
        <taxon>Metazoa</taxon>
        <taxon>Ecdysozoa</taxon>
        <taxon>Arthropoda</taxon>
        <taxon>Hexapoda</taxon>
        <taxon>Insecta</taxon>
        <taxon>Pterygota</taxon>
        <taxon>Neoptera</taxon>
        <taxon>Paraneoptera</taxon>
        <taxon>Thysanoptera</taxon>
        <taxon>Terebrantia</taxon>
        <taxon>Thripoidea</taxon>
        <taxon>Thripidae</taxon>
        <taxon>Frankliniella</taxon>
    </lineage>
</organism>
<keyword evidence="2 4" id="KW-0328">Glycosyltransferase</keyword>
<evidence type="ECO:0000256" key="5">
    <source>
        <dbReference type="RuleBase" id="RU362059"/>
    </source>
</evidence>
<dbReference type="SUPFAM" id="SSF53756">
    <property type="entry name" value="UDP-Glycosyltransferase/glycogen phosphorylase"/>
    <property type="match status" value="1"/>
</dbReference>
<sequence>MASSWSSGALAVLLMLAASALVVPPGAQAYRVLGMFPFNGRSHNIMFKALMEVLADRGHDVYMMSPFPQKAPRANYTDLDLSKEFPSLVNGLTYEQMTSFGRTTIVKLIGQMAGADLCRATFETQHFRDVMSGKHGKFDVVFTEIFGSDCFAAVAHKLKLPLISVVTAPDFPWMHERVGSIDNPSYIIAGMEPFAGRMNFLQKITNVFMCLYNKYMHKVYVNDPSDPVVREFFGQDTPAIAELIKNTSLIMVNSHVSVNPARPVNPNVINVGGLHLKDARPDRHGAGMDPDLRKWMDGAEHGVIFFTLGSLVRSSSLPKQTIENLIQAFGELPQRVLWKYETDDIKDRLPGNVRIASWMPQMEILAHHKTVLFITHGGLMGTTEAMFLGVPLLGIPLFADQMPNVELYRTLGIAERLDHTELTKDNVLTTIRKLTATDEYRVRAKAVAARYADRPFSAAEEAGWWTEYVIRHRGAPHLRPLGADLPLHQYLLLDVVALVLGAVIAVLLLLRAAVRALLGRTTTKTKQKKN</sequence>
<dbReference type="InterPro" id="IPR002213">
    <property type="entry name" value="UDP_glucos_trans"/>
</dbReference>